<sequence>MGEVSGQSARGSKKNEISYGLHRSDQLGNSLVTTTLNGRNYLSWSIAVKTTLEAKKKVGFIDGSIKPPKDLEEYAEWKLVDSMIKSWIMNSVQDQIADTFVFALTSKDLWDVLEERFWSQHWDELDRMRPMPTCTCSKCTCGLSKKLDDIMSSNKLLQFLMGLNPIYDVVRTQILNLDPLPSVNKAFHIVVTDEAQRDINLSYSGTVAENSAMMVGNRYHPKNDSSGTKKKDNSSKKDKWCDHCKVNGHTKETCFKLHGYPDWWKELKEKKAGKKNVAANVKDSGNTDKSQDQENDSNTKDLASDVSYLLKEVQKLGKGKVATTKEEQVNFANIYDFPGNTIDQNLFQFTYTHWIIDTGAITHMWCNKNLMYDLEPITHLRTVHLPDKSTKEVHNLGKEQKTNHMLTKGEAVESLYYLEKDTSLSCDRESCSKCNKASDRLCKIVNMNKQVTFTDKDVHCNTVGNKIKDSVVSAKVWHGRMGHPSWQALKHVNEIKLTNIMNDVCHICHLSKQHRLPFPSSTTRRLIISRDAIFYENTFPFQGNKKEGYLSLPNVPLTADSQTNEELDPLDPPEAEENGPHIEIATSEESQNEEQNDSAIQQDVEQDTVFPEQNDEVHRPEPALVGSRTRKPPTWLKDYVCIAKCNAAFEATSFLEVGIEWKKSEGFNFFILKAKGSKEREEKGGEVIQISNNMSAQRRFVPTQLDLISKANDGENI</sequence>
<dbReference type="OrthoDB" id="687178at2759"/>
<dbReference type="EMBL" id="JAAIUW010000012">
    <property type="protein sequence ID" value="KAF7807042.1"/>
    <property type="molecule type" value="Genomic_DNA"/>
</dbReference>
<evidence type="ECO:0000259" key="3">
    <source>
        <dbReference type="Pfam" id="PF14244"/>
    </source>
</evidence>
<feature type="compositionally biased region" description="Basic and acidic residues" evidence="1">
    <location>
        <begin position="221"/>
        <end position="242"/>
    </location>
</feature>
<dbReference type="AlphaFoldDB" id="A0A834SNB7"/>
<dbReference type="PANTHER" id="PTHR34222:SF99">
    <property type="entry name" value="PROTEIN, PUTATIVE-RELATED"/>
    <property type="match status" value="1"/>
</dbReference>
<feature type="region of interest" description="Disordered" evidence="1">
    <location>
        <begin position="217"/>
        <end position="242"/>
    </location>
</feature>
<evidence type="ECO:0000313" key="4">
    <source>
        <dbReference type="EMBL" id="KAF7807042.1"/>
    </source>
</evidence>
<dbReference type="InterPro" id="IPR025724">
    <property type="entry name" value="GAG-pre-integrase_dom"/>
</dbReference>
<feature type="compositionally biased region" description="Acidic residues" evidence="1">
    <location>
        <begin position="563"/>
        <end position="577"/>
    </location>
</feature>
<protein>
    <recommendedName>
        <fullName evidence="6">Retrotransposon Copia-like N-terminal domain-containing protein</fullName>
    </recommendedName>
</protein>
<evidence type="ECO:0000259" key="2">
    <source>
        <dbReference type="Pfam" id="PF13976"/>
    </source>
</evidence>
<dbReference type="Proteomes" id="UP000634136">
    <property type="component" value="Unassembled WGS sequence"/>
</dbReference>
<name>A0A834SNB7_9FABA</name>
<evidence type="ECO:0000256" key="1">
    <source>
        <dbReference type="SAM" id="MobiDB-lite"/>
    </source>
</evidence>
<evidence type="ECO:0000313" key="5">
    <source>
        <dbReference type="Proteomes" id="UP000634136"/>
    </source>
</evidence>
<feature type="region of interest" description="Disordered" evidence="1">
    <location>
        <begin position="552"/>
        <end position="578"/>
    </location>
</feature>
<dbReference type="PANTHER" id="PTHR34222">
    <property type="entry name" value="GAG_PRE-INTEGRS DOMAIN-CONTAINING PROTEIN"/>
    <property type="match status" value="1"/>
</dbReference>
<comment type="caution">
    <text evidence="4">The sequence shown here is derived from an EMBL/GenBank/DDBJ whole genome shotgun (WGS) entry which is preliminary data.</text>
</comment>
<feature type="domain" description="Retrotransposon Copia-like N-terminal" evidence="3">
    <location>
        <begin position="22"/>
        <end position="69"/>
    </location>
</feature>
<dbReference type="Pfam" id="PF14244">
    <property type="entry name" value="Retrotran_gag_3"/>
    <property type="match status" value="1"/>
</dbReference>
<dbReference type="InterPro" id="IPR029472">
    <property type="entry name" value="Copia-like_N"/>
</dbReference>
<gene>
    <name evidence="4" type="ORF">G2W53_039203</name>
</gene>
<feature type="compositionally biased region" description="Basic and acidic residues" evidence="1">
    <location>
        <begin position="285"/>
        <end position="301"/>
    </location>
</feature>
<feature type="domain" description="GAG-pre-integrase" evidence="2">
    <location>
        <begin position="467"/>
        <end position="513"/>
    </location>
</feature>
<evidence type="ECO:0008006" key="6">
    <source>
        <dbReference type="Google" id="ProtNLM"/>
    </source>
</evidence>
<dbReference type="Pfam" id="PF13976">
    <property type="entry name" value="gag_pre-integrs"/>
    <property type="match status" value="1"/>
</dbReference>
<feature type="region of interest" description="Disordered" evidence="1">
    <location>
        <begin position="275"/>
        <end position="301"/>
    </location>
</feature>
<organism evidence="4 5">
    <name type="scientific">Senna tora</name>
    <dbReference type="NCBI Taxonomy" id="362788"/>
    <lineage>
        <taxon>Eukaryota</taxon>
        <taxon>Viridiplantae</taxon>
        <taxon>Streptophyta</taxon>
        <taxon>Embryophyta</taxon>
        <taxon>Tracheophyta</taxon>
        <taxon>Spermatophyta</taxon>
        <taxon>Magnoliopsida</taxon>
        <taxon>eudicotyledons</taxon>
        <taxon>Gunneridae</taxon>
        <taxon>Pentapetalae</taxon>
        <taxon>rosids</taxon>
        <taxon>fabids</taxon>
        <taxon>Fabales</taxon>
        <taxon>Fabaceae</taxon>
        <taxon>Caesalpinioideae</taxon>
        <taxon>Cassia clade</taxon>
        <taxon>Senna</taxon>
    </lineage>
</organism>
<keyword evidence="5" id="KW-1185">Reference proteome</keyword>
<reference evidence="4" key="1">
    <citation type="submission" date="2020-09" db="EMBL/GenBank/DDBJ databases">
        <title>Genome-Enabled Discovery of Anthraquinone Biosynthesis in Senna tora.</title>
        <authorList>
            <person name="Kang S.-H."/>
            <person name="Pandey R.P."/>
            <person name="Lee C.-M."/>
            <person name="Sim J.-S."/>
            <person name="Jeong J.-T."/>
            <person name="Choi B.-S."/>
            <person name="Jung M."/>
            <person name="Ginzburg D."/>
            <person name="Zhao K."/>
            <person name="Won S.Y."/>
            <person name="Oh T.-J."/>
            <person name="Yu Y."/>
            <person name="Kim N.-H."/>
            <person name="Lee O.R."/>
            <person name="Lee T.-H."/>
            <person name="Bashyal P."/>
            <person name="Kim T.-S."/>
            <person name="Lee W.-H."/>
            <person name="Kawkins C."/>
            <person name="Kim C.-K."/>
            <person name="Kim J.S."/>
            <person name="Ahn B.O."/>
            <person name="Rhee S.Y."/>
            <person name="Sohng J.K."/>
        </authorList>
    </citation>
    <scope>NUCLEOTIDE SEQUENCE</scope>
    <source>
        <tissue evidence="4">Leaf</tissue>
    </source>
</reference>
<accession>A0A834SNB7</accession>
<proteinExistence type="predicted"/>